<evidence type="ECO:0000259" key="7">
    <source>
        <dbReference type="Pfam" id="PF24064"/>
    </source>
</evidence>
<dbReference type="GO" id="GO:0034198">
    <property type="term" value="P:cellular response to amino acid starvation"/>
    <property type="evidence" value="ECO:0007669"/>
    <property type="project" value="TreeGrafter"/>
</dbReference>
<accession>A0A8E2EFX4</accession>
<feature type="compositionally biased region" description="Basic residues" evidence="6">
    <location>
        <begin position="735"/>
        <end position="746"/>
    </location>
</feature>
<dbReference type="Proteomes" id="UP000250266">
    <property type="component" value="Unassembled WGS sequence"/>
</dbReference>
<comment type="function">
    <text evidence="3 5">Mediates inactivation of the TORC1 complex in response to amino acid starvation. Required for meiotic nuclear division.</text>
</comment>
<feature type="compositionally biased region" description="Polar residues" evidence="6">
    <location>
        <begin position="747"/>
        <end position="758"/>
    </location>
</feature>
<dbReference type="InterPro" id="IPR005365">
    <property type="entry name" value="Npr3"/>
</dbReference>
<evidence type="ECO:0000256" key="4">
    <source>
        <dbReference type="ARBA" id="ARBA00030028"/>
    </source>
</evidence>
<organism evidence="8 9">
    <name type="scientific">Lepidopterella palustris CBS 459.81</name>
    <dbReference type="NCBI Taxonomy" id="1314670"/>
    <lineage>
        <taxon>Eukaryota</taxon>
        <taxon>Fungi</taxon>
        <taxon>Dikarya</taxon>
        <taxon>Ascomycota</taxon>
        <taxon>Pezizomycotina</taxon>
        <taxon>Dothideomycetes</taxon>
        <taxon>Pleosporomycetidae</taxon>
        <taxon>Mytilinidiales</taxon>
        <taxon>Argynnaceae</taxon>
        <taxon>Lepidopterella</taxon>
    </lineage>
</organism>
<dbReference type="PANTHER" id="PTHR13153:SF5">
    <property type="entry name" value="GATOR COMPLEX PROTEIN NPRL3"/>
    <property type="match status" value="1"/>
</dbReference>
<feature type="compositionally biased region" description="Low complexity" evidence="6">
    <location>
        <begin position="53"/>
        <end position="70"/>
    </location>
</feature>
<feature type="compositionally biased region" description="Gly residues" evidence="6">
    <location>
        <begin position="148"/>
        <end position="159"/>
    </location>
</feature>
<dbReference type="GO" id="GO:1904262">
    <property type="term" value="P:negative regulation of TORC1 signaling"/>
    <property type="evidence" value="ECO:0007669"/>
    <property type="project" value="TreeGrafter"/>
</dbReference>
<feature type="compositionally biased region" description="Acidic residues" evidence="6">
    <location>
        <begin position="71"/>
        <end position="81"/>
    </location>
</feature>
<dbReference type="AlphaFoldDB" id="A0A8E2EFX4"/>
<dbReference type="EMBL" id="KV744870">
    <property type="protein sequence ID" value="OCK83079.1"/>
    <property type="molecule type" value="Genomic_DNA"/>
</dbReference>
<reference evidence="8 9" key="1">
    <citation type="journal article" date="2016" name="Nat. Commun.">
        <title>Ectomycorrhizal ecology is imprinted in the genome of the dominant symbiotic fungus Cenococcum geophilum.</title>
        <authorList>
            <consortium name="DOE Joint Genome Institute"/>
            <person name="Peter M."/>
            <person name="Kohler A."/>
            <person name="Ohm R.A."/>
            <person name="Kuo A."/>
            <person name="Krutzmann J."/>
            <person name="Morin E."/>
            <person name="Arend M."/>
            <person name="Barry K.W."/>
            <person name="Binder M."/>
            <person name="Choi C."/>
            <person name="Clum A."/>
            <person name="Copeland A."/>
            <person name="Grisel N."/>
            <person name="Haridas S."/>
            <person name="Kipfer T."/>
            <person name="LaButti K."/>
            <person name="Lindquist E."/>
            <person name="Lipzen A."/>
            <person name="Maire R."/>
            <person name="Meier B."/>
            <person name="Mihaltcheva S."/>
            <person name="Molinier V."/>
            <person name="Murat C."/>
            <person name="Poggeler S."/>
            <person name="Quandt C.A."/>
            <person name="Sperisen C."/>
            <person name="Tritt A."/>
            <person name="Tisserant E."/>
            <person name="Crous P.W."/>
            <person name="Henrissat B."/>
            <person name="Nehls U."/>
            <person name="Egli S."/>
            <person name="Spatafora J.W."/>
            <person name="Grigoriev I.V."/>
            <person name="Martin F.M."/>
        </authorList>
    </citation>
    <scope>NUCLEOTIDE SEQUENCE [LARGE SCALE GENOMIC DNA]</scope>
    <source>
        <strain evidence="8 9">CBS 459.81</strain>
    </source>
</reference>
<dbReference type="Pfam" id="PF24064">
    <property type="entry name" value="HTH_NPRL3"/>
    <property type="match status" value="1"/>
</dbReference>
<evidence type="ECO:0000256" key="3">
    <source>
        <dbReference type="ARBA" id="ARBA00025376"/>
    </source>
</evidence>
<comment type="subcellular location">
    <subcellularLocation>
        <location evidence="5">Vacuole membrane</location>
        <topology evidence="5">Peripheral membrane protein</topology>
    </subcellularLocation>
</comment>
<feature type="domain" description="GATOR1 complex protein NPRL3 C-terminal HTH" evidence="7">
    <location>
        <begin position="798"/>
        <end position="856"/>
    </location>
</feature>
<evidence type="ECO:0000313" key="8">
    <source>
        <dbReference type="EMBL" id="OCK83079.1"/>
    </source>
</evidence>
<protein>
    <recommendedName>
        <fullName evidence="2 5">Nitrogen permease regulator 3</fullName>
    </recommendedName>
    <alternativeName>
        <fullName evidence="4 5">Required for meiotic nuclear division protein 11</fullName>
    </alternativeName>
</protein>
<feature type="region of interest" description="Disordered" evidence="6">
    <location>
        <begin position="630"/>
        <end position="758"/>
    </location>
</feature>
<evidence type="ECO:0000256" key="5">
    <source>
        <dbReference type="RuleBase" id="RU368069"/>
    </source>
</evidence>
<evidence type="ECO:0000256" key="1">
    <source>
        <dbReference type="ARBA" id="ARBA00010546"/>
    </source>
</evidence>
<dbReference type="GO" id="GO:0005774">
    <property type="term" value="C:vacuolar membrane"/>
    <property type="evidence" value="ECO:0007669"/>
    <property type="project" value="UniProtKB-SubCell"/>
</dbReference>
<proteinExistence type="inferred from homology"/>
<feature type="region of interest" description="Disordered" evidence="6">
    <location>
        <begin position="48"/>
        <end position="161"/>
    </location>
</feature>
<dbReference type="Pfam" id="PF03666">
    <property type="entry name" value="NPR3"/>
    <property type="match status" value="1"/>
</dbReference>
<dbReference type="GO" id="GO:1990130">
    <property type="term" value="C:GATOR1 complex"/>
    <property type="evidence" value="ECO:0007669"/>
    <property type="project" value="TreeGrafter"/>
</dbReference>
<comment type="similarity">
    <text evidence="1 5">Belongs to the NPR3 family.</text>
</comment>
<keyword evidence="5" id="KW-0732">Signal</keyword>
<dbReference type="GO" id="GO:0010508">
    <property type="term" value="P:positive regulation of autophagy"/>
    <property type="evidence" value="ECO:0007669"/>
    <property type="project" value="TreeGrafter"/>
</dbReference>
<keyword evidence="9" id="KW-1185">Reference proteome</keyword>
<dbReference type="GO" id="GO:0051321">
    <property type="term" value="P:meiotic cell cycle"/>
    <property type="evidence" value="ECO:0007669"/>
    <property type="project" value="UniProtKB-UniRule"/>
</dbReference>
<dbReference type="PANTHER" id="PTHR13153">
    <property type="entry name" value="CGTHBA PROTEIN -14 GENE PROTEIN"/>
    <property type="match status" value="1"/>
</dbReference>
<keyword evidence="5" id="KW-0469">Meiosis</keyword>
<gene>
    <name evidence="8" type="ORF">K432DRAFT_347804</name>
</gene>
<dbReference type="GO" id="GO:0038202">
    <property type="term" value="P:TORC1 signaling"/>
    <property type="evidence" value="ECO:0007669"/>
    <property type="project" value="TreeGrafter"/>
</dbReference>
<sequence length="866" mass="94500">MSPPLPPSSTLHSILLVTESRSLGPRLVFHYPPSSPSVALLAANTAPAWYGPSTSTGTDTQSSSSDWGSSTEDEGAGDDEEAGSKHSGRSGRVSAYGGGSVASYRDREKARAGGGGGAWGRGPDNVDEDDSGGAEENPNGRGSKKASGGTGNNKNGGGRPEWETVLGFKVDALEKMLCPGKSFNKKRFELGVEGIVFVGAPMFVRDDGGWKKGRRWEMEREKTTKEEAHYEAKMLAKLKNSVPKEATDKAVDVEEPEEEKFIYPEGFEPGYGHGLMSGAASGAVSDAGSDTRSASTNGTGPDMTMFNVVFVLNPPALEYQLRVKEMYDNVARKYAKALKYEQARFNYVWKESKRILALKNKAKENRDSISIAWQEIMSSSPLAKSIAIIYDSISNDKIAHVHLDATFDTSFQIPQAISTPYIPTVMEPQMPGLWLTTANIVDDDEADTNFTQNSALLLLEDIETLVKDLEADAKDNATALAFYIRNVTPTKSLQKLSVMHSIPAQDIEYIAGHLVYWRRARLIPPLHPRDTYIVSPNADMRALVDAIPVYAARFPTLPSLPEMLNMLSGTPRPYGTWIPSSAHRQAYMEILAWLMRGGWVTQLRTFAWVRVTADIKSEVAAIMERENAMKKSAEQDATTRHGDDMESAVGSLLSGGDIGDGKRSSFLSPSTPARRPPTNDDTESMGTSAILSPRLAPYSSPARPSSDAGSISSGRTAVPQTYTAGFASSPQSQTHQHRPLSLHLKKPTNTTSPSSNRVISPVAVGPFSPSQATSMEVLPPYQSSFKPSLILSPRKANAIEARWLERIGASFSDPDLRELWPMLLRYFDGKHALDDISVRECIKRKRVAALIGKIREGGWLLTVRHW</sequence>
<feature type="compositionally biased region" description="Polar residues" evidence="6">
    <location>
        <begin position="707"/>
        <end position="734"/>
    </location>
</feature>
<dbReference type="InterPro" id="IPR056603">
    <property type="entry name" value="HTH_NPRL3"/>
</dbReference>
<evidence type="ECO:0000256" key="6">
    <source>
        <dbReference type="SAM" id="MobiDB-lite"/>
    </source>
</evidence>
<feature type="compositionally biased region" description="Basic and acidic residues" evidence="6">
    <location>
        <begin position="630"/>
        <end position="644"/>
    </location>
</feature>
<evidence type="ECO:0000313" key="9">
    <source>
        <dbReference type="Proteomes" id="UP000250266"/>
    </source>
</evidence>
<dbReference type="OrthoDB" id="18648at2759"/>
<evidence type="ECO:0000256" key="2">
    <source>
        <dbReference type="ARBA" id="ARBA00017880"/>
    </source>
</evidence>
<name>A0A8E2EFX4_9PEZI</name>